<proteinExistence type="predicted"/>
<reference evidence="2 3" key="1">
    <citation type="submission" date="2021-07" db="EMBL/GenBank/DDBJ databases">
        <authorList>
            <person name="Palmer J.M."/>
        </authorList>
    </citation>
    <scope>NUCLEOTIDE SEQUENCE [LARGE SCALE GENOMIC DNA]</scope>
    <source>
        <strain evidence="2 3">AT_MEX2019</strain>
        <tissue evidence="2">Muscle</tissue>
    </source>
</reference>
<gene>
    <name evidence="2" type="ORF">ATANTOWER_016985</name>
</gene>
<accession>A0ABU7A7E9</accession>
<evidence type="ECO:0000256" key="1">
    <source>
        <dbReference type="SAM" id="Phobius"/>
    </source>
</evidence>
<organism evidence="2 3">
    <name type="scientific">Ataeniobius toweri</name>
    <dbReference type="NCBI Taxonomy" id="208326"/>
    <lineage>
        <taxon>Eukaryota</taxon>
        <taxon>Metazoa</taxon>
        <taxon>Chordata</taxon>
        <taxon>Craniata</taxon>
        <taxon>Vertebrata</taxon>
        <taxon>Euteleostomi</taxon>
        <taxon>Actinopterygii</taxon>
        <taxon>Neopterygii</taxon>
        <taxon>Teleostei</taxon>
        <taxon>Neoteleostei</taxon>
        <taxon>Acanthomorphata</taxon>
        <taxon>Ovalentaria</taxon>
        <taxon>Atherinomorphae</taxon>
        <taxon>Cyprinodontiformes</taxon>
        <taxon>Goodeidae</taxon>
        <taxon>Ataeniobius</taxon>
    </lineage>
</organism>
<keyword evidence="1" id="KW-0472">Membrane</keyword>
<sequence>MDQRSSIITVAAAPIHLTISRSILPSQEPEILELLHLRQGLPSNLERASHPFPITMASDLEELILISAASVNSPSAYCRSWLEGASRTTWVGIKHLKVYIQLIFVLYPIRLSLSPFLKIREKPVAIVFHFTIMCFFVLAQIKS</sequence>
<evidence type="ECO:0000313" key="2">
    <source>
        <dbReference type="EMBL" id="MED6233810.1"/>
    </source>
</evidence>
<evidence type="ECO:0000313" key="3">
    <source>
        <dbReference type="Proteomes" id="UP001345963"/>
    </source>
</evidence>
<feature type="transmembrane region" description="Helical" evidence="1">
    <location>
        <begin position="123"/>
        <end position="141"/>
    </location>
</feature>
<comment type="caution">
    <text evidence="2">The sequence shown here is derived from an EMBL/GenBank/DDBJ whole genome shotgun (WGS) entry which is preliminary data.</text>
</comment>
<dbReference type="EMBL" id="JAHUTI010003512">
    <property type="protein sequence ID" value="MED6233810.1"/>
    <property type="molecule type" value="Genomic_DNA"/>
</dbReference>
<name>A0ABU7A7E9_9TELE</name>
<protein>
    <submittedName>
        <fullName evidence="2">Uncharacterized protein</fullName>
    </submittedName>
</protein>
<dbReference type="Proteomes" id="UP001345963">
    <property type="component" value="Unassembled WGS sequence"/>
</dbReference>
<keyword evidence="1" id="KW-0812">Transmembrane</keyword>
<keyword evidence="1" id="KW-1133">Transmembrane helix</keyword>
<keyword evidence="3" id="KW-1185">Reference proteome</keyword>